<dbReference type="SMART" id="SM00855">
    <property type="entry name" value="PGAM"/>
    <property type="match status" value="1"/>
</dbReference>
<dbReference type="EMBL" id="LKEU01000039">
    <property type="protein sequence ID" value="OFV69518.1"/>
    <property type="molecule type" value="Genomic_DNA"/>
</dbReference>
<organism evidence="3 4">
    <name type="scientific">Acetobacterium wieringae</name>
    <dbReference type="NCBI Taxonomy" id="52694"/>
    <lineage>
        <taxon>Bacteria</taxon>
        <taxon>Bacillati</taxon>
        <taxon>Bacillota</taxon>
        <taxon>Clostridia</taxon>
        <taxon>Eubacteriales</taxon>
        <taxon>Eubacteriaceae</taxon>
        <taxon>Acetobacterium</taxon>
    </lineage>
</organism>
<comment type="caution">
    <text evidence="3">The sequence shown here is derived from an EMBL/GenBank/DDBJ whole genome shotgun (WGS) entry which is preliminary data.</text>
</comment>
<dbReference type="RefSeq" id="WP_070372234.1">
    <property type="nucleotide sequence ID" value="NZ_LKEU01000039.1"/>
</dbReference>
<dbReference type="SUPFAM" id="SSF53254">
    <property type="entry name" value="Phosphoglycerate mutase-like"/>
    <property type="match status" value="1"/>
</dbReference>
<dbReference type="OrthoDB" id="9783269at2"/>
<dbReference type="EC" id="3.1.3.3" evidence="3"/>
<dbReference type="PANTHER" id="PTHR48100">
    <property type="entry name" value="BROAD-SPECIFICITY PHOSPHATASE YOR283W-RELATED"/>
    <property type="match status" value="1"/>
</dbReference>
<gene>
    <name evidence="3" type="primary">pspB</name>
    <name evidence="3" type="ORF">ACWI_29730</name>
</gene>
<dbReference type="Pfam" id="PF00300">
    <property type="entry name" value="His_Phos_1"/>
    <property type="match status" value="1"/>
</dbReference>
<dbReference type="STRING" id="52694.ACWI_29730"/>
<evidence type="ECO:0000256" key="2">
    <source>
        <dbReference type="PIRSR" id="PIRSR613078-2"/>
    </source>
</evidence>
<feature type="active site" description="Proton donor/acceptor" evidence="1">
    <location>
        <position position="85"/>
    </location>
</feature>
<dbReference type="GO" id="GO:0005737">
    <property type="term" value="C:cytoplasm"/>
    <property type="evidence" value="ECO:0007669"/>
    <property type="project" value="TreeGrafter"/>
</dbReference>
<dbReference type="GO" id="GO:0016791">
    <property type="term" value="F:phosphatase activity"/>
    <property type="evidence" value="ECO:0007669"/>
    <property type="project" value="TreeGrafter"/>
</dbReference>
<dbReference type="Proteomes" id="UP000176244">
    <property type="component" value="Unassembled WGS sequence"/>
</dbReference>
<reference evidence="3 4" key="1">
    <citation type="submission" date="2015-09" db="EMBL/GenBank/DDBJ databases">
        <title>Genome sequence of Acetobacterium wieringae DSM 1911.</title>
        <authorList>
            <person name="Poehlein A."/>
            <person name="Bengelsdorf F.R."/>
            <person name="Schiel-Bengelsdorf B."/>
            <person name="Duerre P."/>
            <person name="Daniel R."/>
        </authorList>
    </citation>
    <scope>NUCLEOTIDE SEQUENCE [LARGE SCALE GENOMIC DNA]</scope>
    <source>
        <strain evidence="3 4">DSM 1911</strain>
    </source>
</reference>
<evidence type="ECO:0000313" key="3">
    <source>
        <dbReference type="EMBL" id="OFV69518.1"/>
    </source>
</evidence>
<keyword evidence="3" id="KW-0378">Hydrolase</keyword>
<accession>A0A1F2PE53</accession>
<evidence type="ECO:0000313" key="4">
    <source>
        <dbReference type="Proteomes" id="UP000176244"/>
    </source>
</evidence>
<dbReference type="PANTHER" id="PTHR48100:SF1">
    <property type="entry name" value="HISTIDINE PHOSPHATASE FAMILY PROTEIN-RELATED"/>
    <property type="match status" value="1"/>
</dbReference>
<feature type="binding site" evidence="2">
    <location>
        <position position="61"/>
    </location>
    <ligand>
        <name>substrate</name>
    </ligand>
</feature>
<dbReference type="CDD" id="cd07067">
    <property type="entry name" value="HP_PGM_like"/>
    <property type="match status" value="1"/>
</dbReference>
<sequence length="235" mass="26761">MKLVLVRHVETFGNVEHRLNGHTESDYTPRGEAMKEILVEELIALDKKLSFDKIFASPTTRAYKIAQAVGAVTGKEIQVDHRLREFNFGIFEGKTRDECIEIFQSEWDQWMANYINYRVPQGQSQREYHDLCAEFLTELTEGETVLMVAHGGTIHGMLTNMLNLPLDCKWHFDIKLGSITMIDYNHGFGMLSHMTTPPYDELIPHPTPLTDAKKSAMRAAARAEAKAKAAHKKKK</sequence>
<dbReference type="AlphaFoldDB" id="A0A1F2PE53"/>
<dbReference type="Gene3D" id="3.40.50.1240">
    <property type="entry name" value="Phosphoglycerate mutase-like"/>
    <property type="match status" value="1"/>
</dbReference>
<dbReference type="InterPro" id="IPR013078">
    <property type="entry name" value="His_Pase_superF_clade-1"/>
</dbReference>
<evidence type="ECO:0000256" key="1">
    <source>
        <dbReference type="PIRSR" id="PIRSR613078-1"/>
    </source>
</evidence>
<name>A0A1F2PE53_9FIRM</name>
<protein>
    <submittedName>
        <fullName evidence="3">Putative phosphoserine phosphatase 2</fullName>
        <ecNumber evidence="3">3.1.3.3</ecNumber>
    </submittedName>
</protein>
<feature type="binding site" evidence="2">
    <location>
        <begin position="7"/>
        <end position="14"/>
    </location>
    <ligand>
        <name>substrate</name>
    </ligand>
</feature>
<proteinExistence type="predicted"/>
<dbReference type="InterPro" id="IPR050275">
    <property type="entry name" value="PGM_Phosphatase"/>
</dbReference>
<dbReference type="InterPro" id="IPR029033">
    <property type="entry name" value="His_PPase_superfam"/>
</dbReference>
<feature type="active site" description="Tele-phosphohistidine intermediate" evidence="1">
    <location>
        <position position="8"/>
    </location>
</feature>